<reference evidence="2 3" key="1">
    <citation type="journal article" date="2025" name="Microbiol. Resour. Announc.">
        <title>Draft genome sequences for Neonectria magnoliae and Neonectria punicea, canker pathogens of Liriodendron tulipifera and Acer saccharum in West Virginia.</title>
        <authorList>
            <person name="Petronek H.M."/>
            <person name="Kasson M.T."/>
            <person name="Metheny A.M."/>
            <person name="Stauder C.M."/>
            <person name="Lovett B."/>
            <person name="Lynch S.C."/>
            <person name="Garnas J.R."/>
            <person name="Kasson L.R."/>
            <person name="Stajich J.E."/>
        </authorList>
    </citation>
    <scope>NUCLEOTIDE SEQUENCE [LARGE SCALE GENOMIC DNA]</scope>
    <source>
        <strain evidence="2 3">NRRL 64651</strain>
    </source>
</reference>
<name>A0ABR1HWC7_9HYPO</name>
<dbReference type="EMBL" id="JAZAVK010000084">
    <property type="protein sequence ID" value="KAK7425336.1"/>
    <property type="molecule type" value="Genomic_DNA"/>
</dbReference>
<comment type="caution">
    <text evidence="2">The sequence shown here is derived from an EMBL/GenBank/DDBJ whole genome shotgun (WGS) entry which is preliminary data.</text>
</comment>
<evidence type="ECO:0000313" key="3">
    <source>
        <dbReference type="Proteomes" id="UP001498421"/>
    </source>
</evidence>
<gene>
    <name evidence="2" type="ORF">QQZ08_008233</name>
</gene>
<proteinExistence type="predicted"/>
<feature type="transmembrane region" description="Helical" evidence="1">
    <location>
        <begin position="80"/>
        <end position="99"/>
    </location>
</feature>
<organism evidence="2 3">
    <name type="scientific">Neonectria magnoliae</name>
    <dbReference type="NCBI Taxonomy" id="2732573"/>
    <lineage>
        <taxon>Eukaryota</taxon>
        <taxon>Fungi</taxon>
        <taxon>Dikarya</taxon>
        <taxon>Ascomycota</taxon>
        <taxon>Pezizomycotina</taxon>
        <taxon>Sordariomycetes</taxon>
        <taxon>Hypocreomycetidae</taxon>
        <taxon>Hypocreales</taxon>
        <taxon>Nectriaceae</taxon>
        <taxon>Neonectria</taxon>
    </lineage>
</organism>
<protein>
    <submittedName>
        <fullName evidence="2">Uncharacterized protein</fullName>
    </submittedName>
</protein>
<keyword evidence="1" id="KW-0472">Membrane</keyword>
<keyword evidence="1" id="KW-0812">Transmembrane</keyword>
<evidence type="ECO:0000256" key="1">
    <source>
        <dbReference type="SAM" id="Phobius"/>
    </source>
</evidence>
<keyword evidence="1" id="KW-1133">Transmembrane helix</keyword>
<accession>A0ABR1HWC7</accession>
<keyword evidence="3" id="KW-1185">Reference proteome</keyword>
<sequence length="109" mass="12564">MRDATWDREANTGTNPERAQFEGNVAFREQVNGFSLDLRSATVHNTTNVFVSRRLERSEPAAVQRGQDWKRRVWRLRHGVSCWTVIKLLTIAAPLWLTWRTLGMINAAV</sequence>
<evidence type="ECO:0000313" key="2">
    <source>
        <dbReference type="EMBL" id="KAK7425336.1"/>
    </source>
</evidence>
<dbReference type="Proteomes" id="UP001498421">
    <property type="component" value="Unassembled WGS sequence"/>
</dbReference>